<evidence type="ECO:0000256" key="1">
    <source>
        <dbReference type="SAM" id="MobiDB-lite"/>
    </source>
</evidence>
<proteinExistence type="predicted"/>
<feature type="region of interest" description="Disordered" evidence="1">
    <location>
        <begin position="67"/>
        <end position="89"/>
    </location>
</feature>
<name>A0A9P0ZTL6_CUSEU</name>
<keyword evidence="3" id="KW-1185">Reference proteome</keyword>
<evidence type="ECO:0000313" key="2">
    <source>
        <dbReference type="EMBL" id="CAH9114616.1"/>
    </source>
</evidence>
<comment type="caution">
    <text evidence="2">The sequence shown here is derived from an EMBL/GenBank/DDBJ whole genome shotgun (WGS) entry which is preliminary data.</text>
</comment>
<dbReference type="AlphaFoldDB" id="A0A9P0ZTL6"/>
<dbReference type="Proteomes" id="UP001152484">
    <property type="component" value="Unassembled WGS sequence"/>
</dbReference>
<accession>A0A9P0ZTL6</accession>
<protein>
    <submittedName>
        <fullName evidence="2">Uncharacterized protein</fullName>
    </submittedName>
</protein>
<evidence type="ECO:0000313" key="3">
    <source>
        <dbReference type="Proteomes" id="UP001152484"/>
    </source>
</evidence>
<feature type="region of interest" description="Disordered" evidence="1">
    <location>
        <begin position="31"/>
        <end position="50"/>
    </location>
</feature>
<dbReference type="EMBL" id="CAMAPE010000065">
    <property type="protein sequence ID" value="CAH9114616.1"/>
    <property type="molecule type" value="Genomic_DNA"/>
</dbReference>
<organism evidence="2 3">
    <name type="scientific">Cuscuta europaea</name>
    <name type="common">European dodder</name>
    <dbReference type="NCBI Taxonomy" id="41803"/>
    <lineage>
        <taxon>Eukaryota</taxon>
        <taxon>Viridiplantae</taxon>
        <taxon>Streptophyta</taxon>
        <taxon>Embryophyta</taxon>
        <taxon>Tracheophyta</taxon>
        <taxon>Spermatophyta</taxon>
        <taxon>Magnoliopsida</taxon>
        <taxon>eudicotyledons</taxon>
        <taxon>Gunneridae</taxon>
        <taxon>Pentapetalae</taxon>
        <taxon>asterids</taxon>
        <taxon>lamiids</taxon>
        <taxon>Solanales</taxon>
        <taxon>Convolvulaceae</taxon>
        <taxon>Cuscuteae</taxon>
        <taxon>Cuscuta</taxon>
        <taxon>Cuscuta subgen. Cuscuta</taxon>
    </lineage>
</organism>
<sequence length="137" mass="15636">MERQHTKNLLFNQNQSDDWIIKDIWDELTVTQSEDDQSSTSDEGSSSESKKEALICLFGMHQTDSSFHNHPMARLNENDNDEVLSCSSSSSYDSSNSSVDMEALLHQLENFHKDHLLLMNENCRLQENLIIAQAQMG</sequence>
<reference evidence="2" key="1">
    <citation type="submission" date="2022-07" db="EMBL/GenBank/DDBJ databases">
        <authorList>
            <person name="Macas J."/>
            <person name="Novak P."/>
            <person name="Neumann P."/>
        </authorList>
    </citation>
    <scope>NUCLEOTIDE SEQUENCE</scope>
</reference>
<gene>
    <name evidence="2" type="ORF">CEURO_LOCUS20461</name>
</gene>
<feature type="compositionally biased region" description="Low complexity" evidence="1">
    <location>
        <begin position="38"/>
        <end position="47"/>
    </location>
</feature>